<reference evidence="1 2" key="1">
    <citation type="submission" date="2015-11" db="EMBL/GenBank/DDBJ databases">
        <title>Evidence for parallel genomic evolution in an endosymbiosis of termite gut flagellates.</title>
        <authorList>
            <person name="Zheng H."/>
        </authorList>
    </citation>
    <scope>NUCLEOTIDE SEQUENCE [LARGE SCALE GENOMIC DNA]</scope>
    <source>
        <strain evidence="1 2">CET450</strain>
    </source>
</reference>
<accession>A0A1E5IJU6</accession>
<keyword evidence="2" id="KW-1185">Reference proteome</keyword>
<evidence type="ECO:0000313" key="1">
    <source>
        <dbReference type="EMBL" id="OEG70769.1"/>
    </source>
</evidence>
<organism evidence="1 2">
    <name type="scientific">Endomicrobium trichonymphae</name>
    <dbReference type="NCBI Taxonomy" id="1408204"/>
    <lineage>
        <taxon>Bacteria</taxon>
        <taxon>Pseudomonadati</taxon>
        <taxon>Elusimicrobiota</taxon>
        <taxon>Endomicrobiia</taxon>
        <taxon>Endomicrobiales</taxon>
        <taxon>Endomicrobiaceae</taxon>
        <taxon>Candidatus Endomicrobiellum</taxon>
    </lineage>
</organism>
<sequence length="118" mass="13449">MLVEAALIAPLIIFFFFDRTLDLDKLDIKIEINDYEAVEYDFDDIEVISNILKFNPNDILNMTTGLVLALPKKSVVEIKYSYKIPKTLKTTVRKDIEIKAHFEVLSGTGSQGAPKRQK</sequence>
<dbReference type="AlphaFoldDB" id="A0A1E5IJU6"/>
<comment type="caution">
    <text evidence="1">The sequence shown here is derived from an EMBL/GenBank/DDBJ whole genome shotgun (WGS) entry which is preliminary data.</text>
</comment>
<evidence type="ECO:0000313" key="2">
    <source>
        <dbReference type="Proteomes" id="UP000095237"/>
    </source>
</evidence>
<proteinExistence type="predicted"/>
<gene>
    <name evidence="1" type="ORF">ATZ36_17505</name>
</gene>
<dbReference type="Proteomes" id="UP000095237">
    <property type="component" value="Unassembled WGS sequence"/>
</dbReference>
<protein>
    <submittedName>
        <fullName evidence="1">Uncharacterized protein</fullName>
    </submittedName>
</protein>
<dbReference type="EMBL" id="LNVX01000291">
    <property type="protein sequence ID" value="OEG70769.1"/>
    <property type="molecule type" value="Genomic_DNA"/>
</dbReference>
<name>A0A1E5IJU6_ENDTX</name>